<sequence length="185" mass="20257">MEKKILVYVAIGAIIAMLGVVVVLPNSGILKNHFTPNANTPSALTSVLTEVKPVDIQYNGSSILSVGDRDATIETKLVLTNPNDNTLIIEMVGYDIYADGVMIGHGQYGQRYDGTWESSYYLPLTQHNNETITVDAKITNDGNNPQVWSALQNHTAKLKFAGTAYYSTHSAFSGQSYSKDFEFSQ</sequence>
<dbReference type="EMBL" id="FRFC01000003">
    <property type="protein sequence ID" value="SHO43831.1"/>
    <property type="molecule type" value="Genomic_DNA"/>
</dbReference>
<name>A0A2H1EF55_9ARCH</name>
<keyword evidence="1" id="KW-1133">Transmembrane helix</keyword>
<feature type="transmembrane region" description="Helical" evidence="1">
    <location>
        <begin position="6"/>
        <end position="24"/>
    </location>
</feature>
<organism evidence="2 3">
    <name type="scientific">Nitrosotalea sinensis</name>
    <dbReference type="NCBI Taxonomy" id="1499975"/>
    <lineage>
        <taxon>Archaea</taxon>
        <taxon>Nitrososphaerota</taxon>
        <taxon>Nitrososphaeria</taxon>
        <taxon>Nitrosotaleales</taxon>
        <taxon>Nitrosotaleaceae</taxon>
        <taxon>Nitrosotalea</taxon>
    </lineage>
</organism>
<keyword evidence="1" id="KW-0472">Membrane</keyword>
<dbReference type="Proteomes" id="UP000232412">
    <property type="component" value="Unassembled WGS sequence"/>
</dbReference>
<dbReference type="AlphaFoldDB" id="A0A2H1EF55"/>
<keyword evidence="3" id="KW-1185">Reference proteome</keyword>
<dbReference type="Gene3D" id="2.60.40.1820">
    <property type="match status" value="1"/>
</dbReference>
<dbReference type="RefSeq" id="WP_101009222.1">
    <property type="nucleotide sequence ID" value="NZ_FRFC01000003.1"/>
</dbReference>
<evidence type="ECO:0000313" key="2">
    <source>
        <dbReference type="EMBL" id="SHO43831.1"/>
    </source>
</evidence>
<dbReference type="OrthoDB" id="11878at2157"/>
<keyword evidence="1" id="KW-0812">Transmembrane</keyword>
<evidence type="ECO:0000256" key="1">
    <source>
        <dbReference type="SAM" id="Phobius"/>
    </source>
</evidence>
<proteinExistence type="predicted"/>
<accession>A0A2H1EF55</accession>
<gene>
    <name evidence="2" type="ORF">NSIN_20173</name>
</gene>
<reference evidence="3" key="1">
    <citation type="submission" date="2016-12" db="EMBL/GenBank/DDBJ databases">
        <authorList>
            <person name="Herbold C."/>
        </authorList>
    </citation>
    <scope>NUCLEOTIDE SEQUENCE [LARGE SCALE GENOMIC DNA]</scope>
</reference>
<dbReference type="SUPFAM" id="SSF117070">
    <property type="entry name" value="LEA14-like"/>
    <property type="match status" value="1"/>
</dbReference>
<protein>
    <submittedName>
        <fullName evidence="2">Uncharacterized protein</fullName>
    </submittedName>
</protein>
<evidence type="ECO:0000313" key="3">
    <source>
        <dbReference type="Proteomes" id="UP000232412"/>
    </source>
</evidence>